<keyword evidence="8 16" id="KW-0067">ATP-binding</keyword>
<feature type="transmembrane region" description="Helical" evidence="18">
    <location>
        <begin position="880"/>
        <end position="898"/>
    </location>
</feature>
<dbReference type="SUPFAM" id="SSF81653">
    <property type="entry name" value="Calcium ATPase, transduction domain A"/>
    <property type="match status" value="1"/>
</dbReference>
<dbReference type="FunFam" id="3.40.50.1000:FF:000001">
    <property type="entry name" value="Phospholipid-transporting ATPase IC"/>
    <property type="match status" value="1"/>
</dbReference>
<feature type="transmembrane region" description="Helical" evidence="18">
    <location>
        <begin position="1029"/>
        <end position="1052"/>
    </location>
</feature>
<evidence type="ECO:0000256" key="16">
    <source>
        <dbReference type="PIRSR" id="PIRSR606539-2"/>
    </source>
</evidence>
<protein>
    <recommendedName>
        <fullName evidence="18">Phospholipid-transporting ATPase</fullName>
        <ecNumber evidence="18">7.6.2.1</ecNumber>
    </recommendedName>
</protein>
<keyword evidence="4" id="KW-0813">Transport</keyword>
<comment type="similarity">
    <text evidence="3 18">Belongs to the cation transport ATPase (P-type) (TC 3.A.3) family. Type IV subfamily.</text>
</comment>
<evidence type="ECO:0000256" key="18">
    <source>
        <dbReference type="RuleBase" id="RU362033"/>
    </source>
</evidence>
<dbReference type="InterPro" id="IPR036412">
    <property type="entry name" value="HAD-like_sf"/>
</dbReference>
<dbReference type="NCBIfam" id="TIGR01494">
    <property type="entry name" value="ATPase_P-type"/>
    <property type="match status" value="1"/>
</dbReference>
<evidence type="ECO:0000256" key="3">
    <source>
        <dbReference type="ARBA" id="ARBA00008109"/>
    </source>
</evidence>
<dbReference type="GO" id="GO:0140345">
    <property type="term" value="F:phosphatidylcholine flippase activity"/>
    <property type="evidence" value="ECO:0007669"/>
    <property type="project" value="UniProtKB-ARBA"/>
</dbReference>
<feature type="binding site" evidence="16">
    <location>
        <position position="824"/>
    </location>
    <ligand>
        <name>ATP</name>
        <dbReference type="ChEBI" id="CHEBI:30616"/>
    </ligand>
</feature>
<feature type="binding site" evidence="16">
    <location>
        <position position="680"/>
    </location>
    <ligand>
        <name>ATP</name>
        <dbReference type="ChEBI" id="CHEBI:30616"/>
    </ligand>
</feature>
<dbReference type="PROSITE" id="PS00154">
    <property type="entry name" value="ATPASE_E1_E2"/>
    <property type="match status" value="1"/>
</dbReference>
<reference evidence="22" key="1">
    <citation type="submission" date="2025-08" db="UniProtKB">
        <authorList>
            <consortium name="Ensembl"/>
        </authorList>
    </citation>
    <scope>IDENTIFICATION</scope>
</reference>
<dbReference type="Pfam" id="PF16209">
    <property type="entry name" value="PhoLip_ATPase_N"/>
    <property type="match status" value="1"/>
</dbReference>
<feature type="binding site" evidence="16">
    <location>
        <position position="501"/>
    </location>
    <ligand>
        <name>ATP</name>
        <dbReference type="ChEBI" id="CHEBI:30616"/>
    </ligand>
</feature>
<dbReference type="CDD" id="cd02073">
    <property type="entry name" value="P-type_ATPase_APLT_Dnf-like"/>
    <property type="match status" value="1"/>
</dbReference>
<organism evidence="22 23">
    <name type="scientific">Phasianus colchicus</name>
    <name type="common">Common pheasant</name>
    <dbReference type="NCBI Taxonomy" id="9054"/>
    <lineage>
        <taxon>Eukaryota</taxon>
        <taxon>Metazoa</taxon>
        <taxon>Chordata</taxon>
        <taxon>Craniata</taxon>
        <taxon>Vertebrata</taxon>
        <taxon>Euteleostomi</taxon>
        <taxon>Archelosauria</taxon>
        <taxon>Archosauria</taxon>
        <taxon>Dinosauria</taxon>
        <taxon>Saurischia</taxon>
        <taxon>Theropoda</taxon>
        <taxon>Coelurosauria</taxon>
        <taxon>Aves</taxon>
        <taxon>Neognathae</taxon>
        <taxon>Galloanserae</taxon>
        <taxon>Galliformes</taxon>
        <taxon>Phasianidae</taxon>
        <taxon>Phasianinae</taxon>
        <taxon>Phasianus</taxon>
    </lineage>
</organism>
<feature type="binding site" evidence="17">
    <location>
        <position position="399"/>
    </location>
    <ligand>
        <name>Mg(2+)</name>
        <dbReference type="ChEBI" id="CHEBI:18420"/>
    </ligand>
</feature>
<accession>A0A669QWP8</accession>
<dbReference type="InterPro" id="IPR018303">
    <property type="entry name" value="ATPase_P-typ_P_site"/>
</dbReference>
<feature type="region of interest" description="Disordered" evidence="19">
    <location>
        <begin position="1112"/>
        <end position="1133"/>
    </location>
</feature>
<evidence type="ECO:0000259" key="20">
    <source>
        <dbReference type="Pfam" id="PF16209"/>
    </source>
</evidence>
<keyword evidence="6 17" id="KW-0479">Metal-binding</keyword>
<keyword evidence="12" id="KW-0445">Lipid transport</keyword>
<dbReference type="InterPro" id="IPR008250">
    <property type="entry name" value="ATPase_P-typ_transduc_dom_A_sf"/>
</dbReference>
<keyword evidence="13 18" id="KW-0472">Membrane</keyword>
<feature type="transmembrane region" description="Helical" evidence="18">
    <location>
        <begin position="323"/>
        <end position="349"/>
    </location>
</feature>
<feature type="binding site" evidence="16">
    <location>
        <position position="399"/>
    </location>
    <ligand>
        <name>ATP</name>
        <dbReference type="ChEBI" id="CHEBI:30616"/>
    </ligand>
</feature>
<dbReference type="PRINTS" id="PR00119">
    <property type="entry name" value="CATATPASE"/>
</dbReference>
<feature type="binding site" evidence="16">
    <location>
        <position position="823"/>
    </location>
    <ligand>
        <name>ATP</name>
        <dbReference type="ChEBI" id="CHEBI:30616"/>
    </ligand>
</feature>
<dbReference type="InterPro" id="IPR006539">
    <property type="entry name" value="P-type_ATPase_IV"/>
</dbReference>
<reference evidence="22" key="2">
    <citation type="submission" date="2025-09" db="UniProtKB">
        <authorList>
            <consortium name="Ensembl"/>
        </authorList>
    </citation>
    <scope>IDENTIFICATION</scope>
</reference>
<feature type="binding site" evidence="16">
    <location>
        <position position="800"/>
    </location>
    <ligand>
        <name>ATP</name>
        <dbReference type="ChEBI" id="CHEBI:30616"/>
    </ligand>
</feature>
<feature type="active site" description="4-aspartylphosphate intermediate" evidence="15">
    <location>
        <position position="397"/>
    </location>
</feature>
<feature type="binding site" evidence="16">
    <location>
        <position position="599"/>
    </location>
    <ligand>
        <name>ATP</name>
        <dbReference type="ChEBI" id="CHEBI:30616"/>
    </ligand>
</feature>
<dbReference type="FunFam" id="2.70.150.10:FF:000025">
    <property type="entry name" value="Phospholipid-transporting ATPase"/>
    <property type="match status" value="1"/>
</dbReference>
<dbReference type="RefSeq" id="XP_031465055.1">
    <property type="nucleotide sequence ID" value="XM_031609195.1"/>
</dbReference>
<evidence type="ECO:0000256" key="4">
    <source>
        <dbReference type="ARBA" id="ARBA00022448"/>
    </source>
</evidence>
<dbReference type="SUPFAM" id="SSF81665">
    <property type="entry name" value="Calcium ATPase, transmembrane domain M"/>
    <property type="match status" value="1"/>
</dbReference>
<dbReference type="OrthoDB" id="377733at2759"/>
<keyword evidence="7 16" id="KW-0547">Nucleotide-binding</keyword>
<feature type="binding site" evidence="17">
    <location>
        <position position="820"/>
    </location>
    <ligand>
        <name>Mg(2+)</name>
        <dbReference type="ChEBI" id="CHEBI:18420"/>
    </ligand>
</feature>
<feature type="binding site" evidence="16">
    <location>
        <position position="565"/>
    </location>
    <ligand>
        <name>ATP</name>
        <dbReference type="ChEBI" id="CHEBI:30616"/>
    </ligand>
</feature>
<dbReference type="Gene3D" id="3.40.50.1000">
    <property type="entry name" value="HAD superfamily/HAD-like"/>
    <property type="match status" value="1"/>
</dbReference>
<evidence type="ECO:0000256" key="2">
    <source>
        <dbReference type="ARBA" id="ARBA00004127"/>
    </source>
</evidence>
<comment type="cofactor">
    <cofactor evidence="1 17">
        <name>Mg(2+)</name>
        <dbReference type="ChEBI" id="CHEBI:18420"/>
    </cofactor>
</comment>
<dbReference type="FunFam" id="3.40.50.1000:FF:000014">
    <property type="entry name" value="Phospholipid-transporting ATPase"/>
    <property type="match status" value="1"/>
</dbReference>
<dbReference type="PANTHER" id="PTHR24092">
    <property type="entry name" value="PROBABLE PHOSPHOLIPID-TRANSPORTING ATPASE"/>
    <property type="match status" value="1"/>
</dbReference>
<dbReference type="SUPFAM" id="SSF56784">
    <property type="entry name" value="HAD-like"/>
    <property type="match status" value="1"/>
</dbReference>
<dbReference type="GO" id="GO:0007030">
    <property type="term" value="P:Golgi organization"/>
    <property type="evidence" value="ECO:0007669"/>
    <property type="project" value="TreeGrafter"/>
</dbReference>
<dbReference type="InterPro" id="IPR044492">
    <property type="entry name" value="P_typ_ATPase_HD_dom"/>
</dbReference>
<dbReference type="GO" id="GO:0005524">
    <property type="term" value="F:ATP binding"/>
    <property type="evidence" value="ECO:0007669"/>
    <property type="project" value="UniProtKB-UniRule"/>
</dbReference>
<comment type="catalytic activity">
    <reaction evidence="14 18">
        <text>ATP + H2O + phospholipidSide 1 = ADP + phosphate + phospholipidSide 2.</text>
        <dbReference type="EC" id="7.6.2.1"/>
    </reaction>
</comment>
<dbReference type="AlphaFoldDB" id="A0A669QWP8"/>
<evidence type="ECO:0000256" key="13">
    <source>
        <dbReference type="ARBA" id="ARBA00023136"/>
    </source>
</evidence>
<feature type="transmembrane region" description="Helical" evidence="18">
    <location>
        <begin position="910"/>
        <end position="930"/>
    </location>
</feature>
<feature type="domain" description="P-type ATPase N-terminal" evidence="20">
    <location>
        <begin position="21"/>
        <end position="86"/>
    </location>
</feature>
<evidence type="ECO:0000256" key="6">
    <source>
        <dbReference type="ARBA" id="ARBA00022723"/>
    </source>
</evidence>
<feature type="transmembrane region" description="Helical" evidence="18">
    <location>
        <begin position="280"/>
        <end position="303"/>
    </location>
</feature>
<feature type="compositionally biased region" description="Basic residues" evidence="19">
    <location>
        <begin position="1112"/>
        <end position="1130"/>
    </location>
</feature>
<evidence type="ECO:0000256" key="1">
    <source>
        <dbReference type="ARBA" id="ARBA00001946"/>
    </source>
</evidence>
<evidence type="ECO:0000256" key="11">
    <source>
        <dbReference type="ARBA" id="ARBA00022989"/>
    </source>
</evidence>
<keyword evidence="23" id="KW-1185">Reference proteome</keyword>
<dbReference type="SUPFAM" id="SSF81660">
    <property type="entry name" value="Metal cation-transporting ATPase, ATP-binding domain N"/>
    <property type="match status" value="1"/>
</dbReference>
<dbReference type="EC" id="7.6.2.1" evidence="18"/>
<name>A0A669QWP8_PHACC</name>
<evidence type="ECO:0000256" key="19">
    <source>
        <dbReference type="SAM" id="MobiDB-lite"/>
    </source>
</evidence>
<dbReference type="Proteomes" id="UP000472261">
    <property type="component" value="Unplaced"/>
</dbReference>
<dbReference type="SFLD" id="SFLDG00002">
    <property type="entry name" value="C1.7:_P-type_atpase_like"/>
    <property type="match status" value="1"/>
</dbReference>
<evidence type="ECO:0000256" key="12">
    <source>
        <dbReference type="ARBA" id="ARBA00023055"/>
    </source>
</evidence>
<dbReference type="GO" id="GO:0005802">
    <property type="term" value="C:trans-Golgi network"/>
    <property type="evidence" value="ECO:0007669"/>
    <property type="project" value="TreeGrafter"/>
</dbReference>
<dbReference type="FunFam" id="3.40.1110.10:FF:000188">
    <property type="entry name" value="Phospholipid-transporting ATPase"/>
    <property type="match status" value="1"/>
</dbReference>
<keyword evidence="5 18" id="KW-0812">Transmembrane</keyword>
<feature type="binding site" evidence="16">
    <location>
        <position position="679"/>
    </location>
    <ligand>
        <name>ATP</name>
        <dbReference type="ChEBI" id="CHEBI:30616"/>
    </ligand>
</feature>
<feature type="binding site" evidence="16">
    <location>
        <position position="681"/>
    </location>
    <ligand>
        <name>ATP</name>
        <dbReference type="ChEBI" id="CHEBI:30616"/>
    </ligand>
</feature>
<dbReference type="GO" id="GO:0000287">
    <property type="term" value="F:magnesium ion binding"/>
    <property type="evidence" value="ECO:0007669"/>
    <property type="project" value="UniProtKB-UniRule"/>
</dbReference>
<dbReference type="SFLD" id="SFLDF00027">
    <property type="entry name" value="p-type_atpase"/>
    <property type="match status" value="1"/>
</dbReference>
<evidence type="ECO:0000256" key="9">
    <source>
        <dbReference type="ARBA" id="ARBA00022842"/>
    </source>
</evidence>
<dbReference type="InterPro" id="IPR023214">
    <property type="entry name" value="HAD_sf"/>
</dbReference>
<proteinExistence type="inferred from homology"/>
<dbReference type="GO" id="GO:0016887">
    <property type="term" value="F:ATP hydrolysis activity"/>
    <property type="evidence" value="ECO:0007669"/>
    <property type="project" value="InterPro"/>
</dbReference>
<dbReference type="NCBIfam" id="TIGR01652">
    <property type="entry name" value="ATPase-Plipid"/>
    <property type="match status" value="1"/>
</dbReference>
<evidence type="ECO:0000259" key="21">
    <source>
        <dbReference type="Pfam" id="PF16212"/>
    </source>
</evidence>
<evidence type="ECO:0000256" key="5">
    <source>
        <dbReference type="ARBA" id="ARBA00022692"/>
    </source>
</evidence>
<dbReference type="OMA" id="HGRWNLY"/>
<dbReference type="GO" id="GO:0005886">
    <property type="term" value="C:plasma membrane"/>
    <property type="evidence" value="ECO:0007669"/>
    <property type="project" value="TreeGrafter"/>
</dbReference>
<keyword evidence="11 18" id="KW-1133">Transmembrane helix</keyword>
<evidence type="ECO:0000256" key="14">
    <source>
        <dbReference type="ARBA" id="ARBA00034036"/>
    </source>
</evidence>
<dbReference type="InterPro" id="IPR032630">
    <property type="entry name" value="P_typ_ATPase_c"/>
</dbReference>
<dbReference type="InterPro" id="IPR032631">
    <property type="entry name" value="P-type_ATPase_N"/>
</dbReference>
<gene>
    <name evidence="22" type="primary">LOC116239159</name>
</gene>
<dbReference type="InterPro" id="IPR023299">
    <property type="entry name" value="ATPase_P-typ_cyto_dom_N"/>
</dbReference>
<feature type="transmembrane region" description="Helical" evidence="18">
    <location>
        <begin position="1072"/>
        <end position="1093"/>
    </location>
</feature>
<evidence type="ECO:0000256" key="8">
    <source>
        <dbReference type="ARBA" id="ARBA00022840"/>
    </source>
</evidence>
<feature type="transmembrane region" description="Helical" evidence="18">
    <location>
        <begin position="80"/>
        <end position="98"/>
    </location>
</feature>
<feature type="binding site" evidence="16">
    <location>
        <position position="794"/>
    </location>
    <ligand>
        <name>ATP</name>
        <dbReference type="ChEBI" id="CHEBI:30616"/>
    </ligand>
</feature>
<dbReference type="Pfam" id="PF16212">
    <property type="entry name" value="PhoLip_ATPase_C"/>
    <property type="match status" value="1"/>
</dbReference>
<dbReference type="Pfam" id="PF13246">
    <property type="entry name" value="Cation_ATPase"/>
    <property type="match status" value="1"/>
</dbReference>
<feature type="binding site" evidence="17">
    <location>
        <position position="824"/>
    </location>
    <ligand>
        <name>Mg(2+)</name>
        <dbReference type="ChEBI" id="CHEBI:18420"/>
    </ligand>
</feature>
<evidence type="ECO:0000256" key="17">
    <source>
        <dbReference type="PIRSR" id="PIRSR606539-3"/>
    </source>
</evidence>
<feature type="transmembrane region" description="Helical" evidence="18">
    <location>
        <begin position="999"/>
        <end position="1017"/>
    </location>
</feature>
<feature type="region of interest" description="Disordered" evidence="19">
    <location>
        <begin position="1155"/>
        <end position="1177"/>
    </location>
</feature>
<dbReference type="PANTHER" id="PTHR24092:SF52">
    <property type="entry name" value="PHOSPHOLIPID-TRANSPORTING ATPASE FETA"/>
    <property type="match status" value="1"/>
</dbReference>
<evidence type="ECO:0000256" key="10">
    <source>
        <dbReference type="ARBA" id="ARBA00022967"/>
    </source>
</evidence>
<dbReference type="GeneID" id="116239159"/>
<keyword evidence="10 18" id="KW-1278">Translocase</keyword>
<feature type="transmembrane region" description="Helical" evidence="18">
    <location>
        <begin position="959"/>
        <end position="979"/>
    </location>
</feature>
<feature type="compositionally biased region" description="Polar residues" evidence="19">
    <location>
        <begin position="1159"/>
        <end position="1169"/>
    </location>
</feature>
<sequence>MSLFGLKFGKKKLKEEERHLQANNRNFNLQFEYASNSIKTSKYNFFTFLPLNLFEQFQRIANAYFLFLLILQLIPQISSLPWFTTVVPLVLVLAVSGVKDAIDDFNRHKSDNHVNNRPVQVLINGMLKDEKWMNIQVGDIIKLENNNFVTADLLLLSSSEPHSLVYIETAELDGETNLKVKQALTVTAELGEDLQKLTDFNGEVKCEAPNNKLDNFTGTLALRGEKYALDNEKMLLRGCTIRNTEWCFGLVIYAGPDTKLMQNSGRTTFKRTSIDRLMNVLVLMIFAFLALMCLILAIGNGIWESDKGYNFQVYLPWAEDVTSAPLSAFLMFWSYVIILNTVVPISLYVSVEIIRLGNSFYIDWDRKMYYPLNDTPAQARTTTLNEELGQIKYIFSDKTGTLTQNIMSFNKCSINGKSYGDVYDQSGQRIEINENTEKVDFSYNQLADPKFAFYDHSLVEAVKLNDVPTHRFFRLLSLCHTVMPEEKKEGNLVYQAQSPDEGALVTAARNFGFVFRARTPETITVVEMGETKIYKLLAILDFNNVRKRMSVIVRSPEGDLTLYCKGADTILYELLHSSCESLKEETTEHLNEFAGEGLRTLVVAYKNLDEEYFQDWIKRHHEASTALEGREDKLSEIYEEIEKDLMLLGATAIEDKLQDGVPQTIETLAKASIKIWVLTGDKQETAMNIGYSCNLLYDDMADVFVIEGSTSEDVLNELRNARKKMKPDSFLDSDEINIQIEKSSKNPKLLPDEQANGVYGLVINGHSLAYALEGNLELELVRTACMCKVVICCRVTPLQKAQVVELVKKYKKAVTLAIGDGANDVSMIKTAHIGVGISGQEGMQAVLSSDFSFAQFRYLQRLLLVHGRWSYIRMCKFLKYFFYKNFAFTLVHFWYGFFSGFSAQTVYDQWFITLYNLAYTSLPVLGMSLFDQDVDDRWSLLFPQLYVPGQENLYFNKTVFIKCMLQGIYSSLILFFIPYGAMYNTMRSDGKAIADYQSFALMAQTCLLIVVSVQIGLDTSYWTVVNQFFIWGSLSVYFAITFTMYSDGMYLILPASFPFVGTARNTLSQPNVWLAIFLSIALCVLPVVGFRFLKTLLRPTASDKVLLKIKEAKKRPPPPSPKRRLRRTSTRRSGYAFSHQHGFGALIMSGRNMRPKSPFATTGTFSPNSEKYKHKGL</sequence>
<evidence type="ECO:0000256" key="7">
    <source>
        <dbReference type="ARBA" id="ARBA00022741"/>
    </source>
</evidence>
<dbReference type="InterPro" id="IPR023298">
    <property type="entry name" value="ATPase_P-typ_TM_dom_sf"/>
</dbReference>
<dbReference type="Gene3D" id="2.70.150.10">
    <property type="entry name" value="Calcium-transporting ATPase, cytoplasmic transduction domain A"/>
    <property type="match status" value="1"/>
</dbReference>
<evidence type="ECO:0000313" key="23">
    <source>
        <dbReference type="Proteomes" id="UP000472261"/>
    </source>
</evidence>
<dbReference type="InterPro" id="IPR001757">
    <property type="entry name" value="P_typ_ATPase"/>
</dbReference>
<evidence type="ECO:0000313" key="22">
    <source>
        <dbReference type="Ensembl" id="ENSPCLP00000018621.1"/>
    </source>
</evidence>
<feature type="domain" description="P-type ATPase C-terminal" evidence="21">
    <location>
        <begin position="846"/>
        <end position="1100"/>
    </location>
</feature>
<feature type="binding site" evidence="17">
    <location>
        <position position="397"/>
    </location>
    <ligand>
        <name>Mg(2+)</name>
        <dbReference type="ChEBI" id="CHEBI:18420"/>
    </ligand>
</feature>
<dbReference type="Gene3D" id="3.40.1110.10">
    <property type="entry name" value="Calcium-transporting ATPase, cytoplasmic domain N"/>
    <property type="match status" value="1"/>
</dbReference>
<evidence type="ECO:0000256" key="15">
    <source>
        <dbReference type="PIRSR" id="PIRSR606539-1"/>
    </source>
</evidence>
<feature type="binding site" evidence="16">
    <location>
        <position position="542"/>
    </location>
    <ligand>
        <name>ATP</name>
        <dbReference type="ChEBI" id="CHEBI:30616"/>
    </ligand>
</feature>
<feature type="binding site" evidence="16">
    <location>
        <position position="398"/>
    </location>
    <ligand>
        <name>ATP</name>
        <dbReference type="ChEBI" id="CHEBI:30616"/>
    </ligand>
</feature>
<dbReference type="SFLD" id="SFLDS00003">
    <property type="entry name" value="Haloacid_Dehalogenase"/>
    <property type="match status" value="1"/>
</dbReference>
<dbReference type="Ensembl" id="ENSPCLT00000024843.1">
    <property type="protein sequence ID" value="ENSPCLP00000018621.1"/>
    <property type="gene ID" value="ENSPCLG00000015633.1"/>
</dbReference>
<comment type="subcellular location">
    <subcellularLocation>
        <location evidence="2">Endomembrane system</location>
        <topology evidence="2">Multi-pass membrane protein</topology>
    </subcellularLocation>
    <subcellularLocation>
        <location evidence="18">Membrane</location>
        <topology evidence="18">Multi-pass membrane protein</topology>
    </subcellularLocation>
</comment>
<keyword evidence="9 17" id="KW-0460">Magnesium</keyword>
<dbReference type="KEGG" id="pcoc:116239159"/>
<feature type="binding site" evidence="16">
    <location>
        <position position="397"/>
    </location>
    <ligand>
        <name>ATP</name>
        <dbReference type="ChEBI" id="CHEBI:30616"/>
    </ligand>
</feature>
<dbReference type="GO" id="GO:0045332">
    <property type="term" value="P:phospholipid translocation"/>
    <property type="evidence" value="ECO:0007669"/>
    <property type="project" value="TreeGrafter"/>
</dbReference>